<dbReference type="Proteomes" id="UP000007058">
    <property type="component" value="Chromosome"/>
</dbReference>
<feature type="signal peptide" evidence="1">
    <location>
        <begin position="1"/>
        <end position="21"/>
    </location>
</feature>
<dbReference type="KEGG" id="mag:amb4135"/>
<evidence type="ECO:0000256" key="1">
    <source>
        <dbReference type="SAM" id="SignalP"/>
    </source>
</evidence>
<dbReference type="EMBL" id="AP007255">
    <property type="protein sequence ID" value="BAE52939.1"/>
    <property type="molecule type" value="Genomic_DNA"/>
</dbReference>
<dbReference type="AlphaFoldDB" id="Q2VZN6"/>
<feature type="chain" id="PRO_5004218031" evidence="1">
    <location>
        <begin position="22"/>
        <end position="194"/>
    </location>
</feature>
<accession>Q2VZN6</accession>
<keyword evidence="1" id="KW-0732">Signal</keyword>
<reference evidence="2 3" key="1">
    <citation type="journal article" date="2005" name="DNA Res.">
        <title>Complete genome sequence of the facultative anaerobic magnetotactic bacterium Magnetospirillum sp. strain AMB-1.</title>
        <authorList>
            <person name="Matsunaga T."/>
            <person name="Okamura Y."/>
            <person name="Fukuda Y."/>
            <person name="Wahyudi A.T."/>
            <person name="Murase Y."/>
            <person name="Takeyama H."/>
        </authorList>
    </citation>
    <scope>NUCLEOTIDE SEQUENCE [LARGE SCALE GENOMIC DNA]</scope>
    <source>
        <strain evidence="3">ATCC 700264 / AMB-1</strain>
    </source>
</reference>
<proteinExistence type="predicted"/>
<protein>
    <submittedName>
        <fullName evidence="2">Uncharacterized protein</fullName>
    </submittedName>
</protein>
<dbReference type="NCBIfam" id="NF047650">
    <property type="entry name" value="lipo_NMCC_0638"/>
    <property type="match status" value="1"/>
</dbReference>
<evidence type="ECO:0000313" key="2">
    <source>
        <dbReference type="EMBL" id="BAE52939.1"/>
    </source>
</evidence>
<dbReference type="RefSeq" id="WP_011386484.1">
    <property type="nucleotide sequence ID" value="NC_007626.1"/>
</dbReference>
<dbReference type="STRING" id="342108.amb4135"/>
<gene>
    <name evidence="2" type="ordered locus">amb4135</name>
</gene>
<evidence type="ECO:0000313" key="3">
    <source>
        <dbReference type="Proteomes" id="UP000007058"/>
    </source>
</evidence>
<organism evidence="2 3">
    <name type="scientific">Paramagnetospirillum magneticum (strain ATCC 700264 / AMB-1)</name>
    <name type="common">Magnetospirillum magneticum</name>
    <dbReference type="NCBI Taxonomy" id="342108"/>
    <lineage>
        <taxon>Bacteria</taxon>
        <taxon>Pseudomonadati</taxon>
        <taxon>Pseudomonadota</taxon>
        <taxon>Alphaproteobacteria</taxon>
        <taxon>Rhodospirillales</taxon>
        <taxon>Magnetospirillaceae</taxon>
        <taxon>Paramagnetospirillum</taxon>
    </lineage>
</organism>
<dbReference type="HOGENOM" id="CLU_1401001_0_0_5"/>
<name>Q2VZN6_PARM1</name>
<sequence>MSRLFLALGMAAAVAVQPVSAAEPPRNVAEIASATFVLGCAAHVGALDKLRQRLQPGGDLYLPRLSDQAAKPFLQGRPGEAYLREDAGVTLALLTKDDQCAVFVRRVSTSAINAQVEKDLKAAVGRYFNVQAGGRESNGPLTSRFLDLTPTATYRDELVKTHGAEPTGLRVIVTTSESANPDLQAIITIGVRQP</sequence>
<keyword evidence="3" id="KW-1185">Reference proteome</keyword>